<dbReference type="OrthoDB" id="6497272at2"/>
<protein>
    <submittedName>
        <fullName evidence="1">Uncharacterized protein</fullName>
    </submittedName>
</protein>
<accession>A0A506V7Z4</accession>
<dbReference type="Pfam" id="PF23793">
    <property type="entry name" value="LysC"/>
    <property type="match status" value="1"/>
</dbReference>
<evidence type="ECO:0000313" key="2">
    <source>
        <dbReference type="Proteomes" id="UP000319523"/>
    </source>
</evidence>
<gene>
    <name evidence="1" type="ORF">FKM52_13875</name>
</gene>
<sequence length="62" mass="7166">MLRLPPETLFQPCEQPLFMGKSWGDAVSYSLQLQHSLKICAGRIDRLIEWRRQASLLPGRLN</sequence>
<reference evidence="1 2" key="1">
    <citation type="submission" date="2019-06" db="EMBL/GenBank/DDBJ databases">
        <authorList>
            <person name="Yang Y."/>
        </authorList>
    </citation>
    <scope>NUCLEOTIDE SEQUENCE [LARGE SCALE GENOMIC DNA]</scope>
    <source>
        <strain evidence="1 2">BIT-26</strain>
    </source>
</reference>
<evidence type="ECO:0000313" key="1">
    <source>
        <dbReference type="EMBL" id="TPW41500.1"/>
    </source>
</evidence>
<dbReference type="AlphaFoldDB" id="A0A506V7Z4"/>
<dbReference type="Proteomes" id="UP000319523">
    <property type="component" value="Unassembled WGS sequence"/>
</dbReference>
<name>A0A506V7Z4_9GAMM</name>
<dbReference type="EMBL" id="VHQI01000008">
    <property type="protein sequence ID" value="TPW41500.1"/>
    <property type="molecule type" value="Genomic_DNA"/>
</dbReference>
<proteinExistence type="predicted"/>
<organism evidence="1 2">
    <name type="scientific">Mixta tenebrionis</name>
    <dbReference type="NCBI Taxonomy" id="2562439"/>
    <lineage>
        <taxon>Bacteria</taxon>
        <taxon>Pseudomonadati</taxon>
        <taxon>Pseudomonadota</taxon>
        <taxon>Gammaproteobacteria</taxon>
        <taxon>Enterobacterales</taxon>
        <taxon>Erwiniaceae</taxon>
        <taxon>Mixta</taxon>
    </lineage>
</organism>
<dbReference type="InterPro" id="IPR058979">
    <property type="entry name" value="LysC-like"/>
</dbReference>
<keyword evidence="2" id="KW-1185">Reference proteome</keyword>
<comment type="caution">
    <text evidence="1">The sequence shown here is derived from an EMBL/GenBank/DDBJ whole genome shotgun (WGS) entry which is preliminary data.</text>
</comment>